<dbReference type="KEGG" id="rec:RHECIAT_PC0000716"/>
<accession>B3Q3N6</accession>
<reference evidence="1 2" key="1">
    <citation type="submission" date="2008-04" db="EMBL/GenBank/DDBJ databases">
        <title>Genome diversity and DNA divergence of Rhizobium etli.</title>
        <authorList>
            <person name="Gonzalez V."/>
            <person name="Acosta J.L."/>
            <person name="Santamaria R.I."/>
            <person name="Bustos P."/>
            <person name="Hernandez-Gonzalez I.L."/>
            <person name="Fernandez J.L."/>
            <person name="Diaz R."/>
            <person name="Flores M."/>
            <person name="Mora J."/>
            <person name="Palacios R."/>
            <person name="Davila G."/>
        </authorList>
    </citation>
    <scope>NUCLEOTIDE SEQUENCE [LARGE SCALE GENOMIC DNA]</scope>
    <source>
        <strain evidence="1 2">CIAT 652</strain>
        <plasmid evidence="2">Plasmid pC</plasmid>
    </source>
</reference>
<geneLocation type="plasmid" evidence="1 2">
    <name>pC</name>
</geneLocation>
<name>B3Q3N6_RHIE6</name>
<dbReference type="Proteomes" id="UP000008817">
    <property type="component" value="Plasmid pC"/>
</dbReference>
<sequence>MRMRNSRMHYQTFRYVASTITSKSSSAMHCRSLFTKHFIRSWPKTRRLRLNPWRTAFNRNIARETAGEYGFDLFRQVVCASDPFRRRIYRPAGVVQCWPGR</sequence>
<keyword evidence="1" id="KW-0614">Plasmid</keyword>
<evidence type="ECO:0000313" key="1">
    <source>
        <dbReference type="EMBL" id="ACE94793.1"/>
    </source>
</evidence>
<dbReference type="EMBL" id="CP001077">
    <property type="protein sequence ID" value="ACE94793.1"/>
    <property type="molecule type" value="Genomic_DNA"/>
</dbReference>
<gene>
    <name evidence="1" type="ordered locus">RHECIAT_PC0000716</name>
</gene>
<organism evidence="1 2">
    <name type="scientific">Rhizobium etli (strain CIAT 652)</name>
    <dbReference type="NCBI Taxonomy" id="491916"/>
    <lineage>
        <taxon>Bacteria</taxon>
        <taxon>Pseudomonadati</taxon>
        <taxon>Pseudomonadota</taxon>
        <taxon>Alphaproteobacteria</taxon>
        <taxon>Hyphomicrobiales</taxon>
        <taxon>Rhizobiaceae</taxon>
        <taxon>Rhizobium/Agrobacterium group</taxon>
        <taxon>Rhizobium</taxon>
    </lineage>
</organism>
<dbReference type="HOGENOM" id="CLU_2289327_0_0_5"/>
<protein>
    <submittedName>
        <fullName evidence="1">Uncharacterized protein</fullName>
    </submittedName>
</protein>
<evidence type="ECO:0000313" key="2">
    <source>
        <dbReference type="Proteomes" id="UP000008817"/>
    </source>
</evidence>
<proteinExistence type="predicted"/>
<dbReference type="AlphaFoldDB" id="B3Q3N6"/>